<dbReference type="InterPro" id="IPR000792">
    <property type="entry name" value="Tscrpt_reg_LuxR_C"/>
</dbReference>
<dbReference type="CDD" id="cd06170">
    <property type="entry name" value="LuxR_C_like"/>
    <property type="match status" value="1"/>
</dbReference>
<accession>A0ABT4QLQ3</accession>
<dbReference type="Proteomes" id="UP001527882">
    <property type="component" value="Unassembled WGS sequence"/>
</dbReference>
<dbReference type="InterPro" id="IPR016032">
    <property type="entry name" value="Sig_transdc_resp-reg_C-effctor"/>
</dbReference>
<gene>
    <name evidence="6" type="ORF">O9H85_37075</name>
</gene>
<dbReference type="InterPro" id="IPR036388">
    <property type="entry name" value="WH-like_DNA-bd_sf"/>
</dbReference>
<dbReference type="PROSITE" id="PS50043">
    <property type="entry name" value="HTH_LUXR_2"/>
    <property type="match status" value="1"/>
</dbReference>
<organism evidence="6 7">
    <name type="scientific">Paenibacillus gyeongsangnamensis</name>
    <dbReference type="NCBI Taxonomy" id="3388067"/>
    <lineage>
        <taxon>Bacteria</taxon>
        <taxon>Bacillati</taxon>
        <taxon>Bacillota</taxon>
        <taxon>Bacilli</taxon>
        <taxon>Bacillales</taxon>
        <taxon>Paenibacillaceae</taxon>
        <taxon>Paenibacillus</taxon>
    </lineage>
</organism>
<feature type="compositionally biased region" description="Low complexity" evidence="4">
    <location>
        <begin position="39"/>
        <end position="49"/>
    </location>
</feature>
<feature type="domain" description="HTH luxR-type" evidence="5">
    <location>
        <begin position="43"/>
        <end position="108"/>
    </location>
</feature>
<keyword evidence="7" id="KW-1185">Reference proteome</keyword>
<proteinExistence type="predicted"/>
<dbReference type="Gene3D" id="1.10.10.10">
    <property type="entry name" value="Winged helix-like DNA-binding domain superfamily/Winged helix DNA-binding domain"/>
    <property type="match status" value="1"/>
</dbReference>
<keyword evidence="2" id="KW-0238">DNA-binding</keyword>
<reference evidence="6 7" key="1">
    <citation type="submission" date="2022-12" db="EMBL/GenBank/DDBJ databases">
        <title>Draft genome sequence of Paenibacillus sp. dW9.</title>
        <authorList>
            <person name="Choi E.-W."/>
            <person name="Kim D.-U."/>
        </authorList>
    </citation>
    <scope>NUCLEOTIDE SEQUENCE [LARGE SCALE GENOMIC DNA]</scope>
    <source>
        <strain evidence="7">dW9</strain>
    </source>
</reference>
<dbReference type="EMBL" id="JAQAGZ010000056">
    <property type="protein sequence ID" value="MCZ8517802.1"/>
    <property type="molecule type" value="Genomic_DNA"/>
</dbReference>
<keyword evidence="3" id="KW-0804">Transcription</keyword>
<dbReference type="PANTHER" id="PTHR44688:SF16">
    <property type="entry name" value="DNA-BINDING TRANSCRIPTIONAL ACTIVATOR DEVR_DOSR"/>
    <property type="match status" value="1"/>
</dbReference>
<evidence type="ECO:0000313" key="7">
    <source>
        <dbReference type="Proteomes" id="UP001527882"/>
    </source>
</evidence>
<dbReference type="PANTHER" id="PTHR44688">
    <property type="entry name" value="DNA-BINDING TRANSCRIPTIONAL ACTIVATOR DEVR_DOSR"/>
    <property type="match status" value="1"/>
</dbReference>
<protein>
    <submittedName>
        <fullName evidence="6">LuxR C-terminal-related transcriptional regulator</fullName>
    </submittedName>
</protein>
<name>A0ABT4QLQ3_9BACL</name>
<evidence type="ECO:0000256" key="4">
    <source>
        <dbReference type="SAM" id="MobiDB-lite"/>
    </source>
</evidence>
<evidence type="ECO:0000313" key="6">
    <source>
        <dbReference type="EMBL" id="MCZ8517802.1"/>
    </source>
</evidence>
<feature type="region of interest" description="Disordered" evidence="4">
    <location>
        <begin position="29"/>
        <end position="53"/>
    </location>
</feature>
<evidence type="ECO:0000256" key="2">
    <source>
        <dbReference type="ARBA" id="ARBA00023125"/>
    </source>
</evidence>
<dbReference type="PRINTS" id="PR00038">
    <property type="entry name" value="HTHLUXR"/>
</dbReference>
<dbReference type="Pfam" id="PF00196">
    <property type="entry name" value="GerE"/>
    <property type="match status" value="1"/>
</dbReference>
<keyword evidence="1" id="KW-0805">Transcription regulation</keyword>
<dbReference type="RefSeq" id="WP_269886332.1">
    <property type="nucleotide sequence ID" value="NZ_JAQAGZ010000056.1"/>
</dbReference>
<evidence type="ECO:0000256" key="3">
    <source>
        <dbReference type="ARBA" id="ARBA00023163"/>
    </source>
</evidence>
<dbReference type="SUPFAM" id="SSF46894">
    <property type="entry name" value="C-terminal effector domain of the bipartite response regulators"/>
    <property type="match status" value="1"/>
</dbReference>
<evidence type="ECO:0000256" key="1">
    <source>
        <dbReference type="ARBA" id="ARBA00023015"/>
    </source>
</evidence>
<sequence>MAVLLKAAAKKGIAPSYVRRLLTAFDKAEGGTPGKQVVSKPPSEPLSEPLSERERDVLRLLGTDLSGPDIARELMVSLNTLRTHTKNIYDKLQVNSRRAAVRRAEELDLL</sequence>
<dbReference type="SMART" id="SM00421">
    <property type="entry name" value="HTH_LUXR"/>
    <property type="match status" value="1"/>
</dbReference>
<evidence type="ECO:0000259" key="5">
    <source>
        <dbReference type="PROSITE" id="PS50043"/>
    </source>
</evidence>
<comment type="caution">
    <text evidence="6">The sequence shown here is derived from an EMBL/GenBank/DDBJ whole genome shotgun (WGS) entry which is preliminary data.</text>
</comment>